<dbReference type="InterPro" id="IPR041694">
    <property type="entry name" value="ADH_N_2"/>
</dbReference>
<dbReference type="InterPro" id="IPR045010">
    <property type="entry name" value="MDR_fam"/>
</dbReference>
<dbReference type="SUPFAM" id="SSF51735">
    <property type="entry name" value="NAD(P)-binding Rossmann-fold domains"/>
    <property type="match status" value="1"/>
</dbReference>
<dbReference type="PANTHER" id="PTHR43205:SF7">
    <property type="entry name" value="PROSTAGLANDIN REDUCTASE 1"/>
    <property type="match status" value="1"/>
</dbReference>
<evidence type="ECO:0000313" key="4">
    <source>
        <dbReference type="Proteomes" id="UP000676506"/>
    </source>
</evidence>
<dbReference type="PANTHER" id="PTHR43205">
    <property type="entry name" value="PROSTAGLANDIN REDUCTASE"/>
    <property type="match status" value="1"/>
</dbReference>
<protein>
    <submittedName>
        <fullName evidence="3">NADP-dependent oxidoreductase</fullName>
    </submittedName>
</protein>
<keyword evidence="4" id="KW-1185">Reference proteome</keyword>
<proteinExistence type="predicted"/>
<dbReference type="InterPro" id="IPR020843">
    <property type="entry name" value="ER"/>
</dbReference>
<gene>
    <name evidence="3" type="ORF">J8C06_03510</name>
</gene>
<reference evidence="3 4" key="1">
    <citation type="submission" date="2021-03" db="EMBL/GenBank/DDBJ databases">
        <title>Genomic and phenotypic characterization of Chloracidobacterium isolates provides evidence for multiple species.</title>
        <authorList>
            <person name="Saini M.K."/>
            <person name="Costas A.M.G."/>
            <person name="Tank M."/>
            <person name="Bryant D.A."/>
        </authorList>
    </citation>
    <scope>NUCLEOTIDE SEQUENCE [LARGE SCALE GENOMIC DNA]</scope>
    <source>
        <strain evidence="3 4">BV2-C</strain>
    </source>
</reference>
<dbReference type="InterPro" id="IPR011032">
    <property type="entry name" value="GroES-like_sf"/>
</dbReference>
<name>A0ABX8B9A5_9BACT</name>
<dbReference type="EMBL" id="CP072648">
    <property type="protein sequence ID" value="QUW03519.1"/>
    <property type="molecule type" value="Genomic_DNA"/>
</dbReference>
<dbReference type="SMART" id="SM00829">
    <property type="entry name" value="PKS_ER"/>
    <property type="match status" value="1"/>
</dbReference>
<feature type="domain" description="Enoyl reductase (ER)" evidence="2">
    <location>
        <begin position="21"/>
        <end position="332"/>
    </location>
</feature>
<dbReference type="Pfam" id="PF16884">
    <property type="entry name" value="ADH_N_2"/>
    <property type="match status" value="1"/>
</dbReference>
<dbReference type="InterPro" id="IPR013149">
    <property type="entry name" value="ADH-like_C"/>
</dbReference>
<accession>A0ABX8B9A5</accession>
<evidence type="ECO:0000313" key="3">
    <source>
        <dbReference type="EMBL" id="QUW03519.1"/>
    </source>
</evidence>
<organism evidence="3 4">
    <name type="scientific">Chloracidobacterium validum</name>
    <dbReference type="NCBI Taxonomy" id="2821543"/>
    <lineage>
        <taxon>Bacteria</taxon>
        <taxon>Pseudomonadati</taxon>
        <taxon>Acidobacteriota</taxon>
        <taxon>Terriglobia</taxon>
        <taxon>Terriglobales</taxon>
        <taxon>Acidobacteriaceae</taxon>
        <taxon>Chloracidobacterium</taxon>
    </lineage>
</organism>
<dbReference type="Proteomes" id="UP000676506">
    <property type="component" value="Chromosome 1"/>
</dbReference>
<sequence length="339" mass="36281">MTELINRQWRLAARPVGNFKDTDFTWHEEPVPALAAGQVRVRNIYLSLDPTNRIWAAQDSYLPAVPLGDVMRGVAIGVVEASTHDALPEGTFVQGLLGWQLYYVGDGKGLTPITKIPGQSLLLYHGVLGAIGLTAYFGLLDIGKPKAGETLVVSAAAGAVGSLVGQIGKIIGCRVVGIAGGPEKCRWIVEELGFDAAIDYKHENVAAALASHCPQGIDVYFDNVGGDILDAALARMNNFGRVVACGAISQYTADRPPVGPSNFLLVVSKRLRIEGFIVLDYLPRAQEAIPQLLGWIASGQLKYRLDVVDGLEQAPQAVRKLFDGSNLGKLVVKVSEEPS</sequence>
<dbReference type="InterPro" id="IPR036291">
    <property type="entry name" value="NAD(P)-bd_dom_sf"/>
</dbReference>
<dbReference type="CDD" id="cd05288">
    <property type="entry name" value="PGDH"/>
    <property type="match status" value="1"/>
</dbReference>
<dbReference type="Gene3D" id="3.90.180.10">
    <property type="entry name" value="Medium-chain alcohol dehydrogenases, catalytic domain"/>
    <property type="match status" value="1"/>
</dbReference>
<dbReference type="Pfam" id="PF00107">
    <property type="entry name" value="ADH_zinc_N"/>
    <property type="match status" value="1"/>
</dbReference>
<evidence type="ECO:0000259" key="2">
    <source>
        <dbReference type="SMART" id="SM00829"/>
    </source>
</evidence>
<evidence type="ECO:0000256" key="1">
    <source>
        <dbReference type="ARBA" id="ARBA00023002"/>
    </source>
</evidence>
<dbReference type="SUPFAM" id="SSF50129">
    <property type="entry name" value="GroES-like"/>
    <property type="match status" value="1"/>
</dbReference>
<keyword evidence="1" id="KW-0560">Oxidoreductase</keyword>
<dbReference type="Gene3D" id="3.40.50.720">
    <property type="entry name" value="NAD(P)-binding Rossmann-like Domain"/>
    <property type="match status" value="1"/>
</dbReference>
<dbReference type="RefSeq" id="WP_211429409.1">
    <property type="nucleotide sequence ID" value="NZ_CP072648.1"/>
</dbReference>